<evidence type="ECO:0000256" key="1">
    <source>
        <dbReference type="PROSITE-ProRule" id="PRU00464"/>
    </source>
</evidence>
<dbReference type="InterPro" id="IPR036265">
    <property type="entry name" value="HIT-like_sf"/>
</dbReference>
<dbReference type="CDD" id="cd01276">
    <property type="entry name" value="PKCI_related"/>
    <property type="match status" value="1"/>
</dbReference>
<accession>A0ABV6YJC7</accession>
<feature type="domain" description="HIT" evidence="2">
    <location>
        <begin position="8"/>
        <end position="116"/>
    </location>
</feature>
<dbReference type="PROSITE" id="PS51084">
    <property type="entry name" value="HIT_2"/>
    <property type="match status" value="1"/>
</dbReference>
<dbReference type="PROSITE" id="PS00892">
    <property type="entry name" value="HIT_1"/>
    <property type="match status" value="1"/>
</dbReference>
<reference evidence="3 4" key="1">
    <citation type="submission" date="2024-09" db="EMBL/GenBank/DDBJ databases">
        <authorList>
            <person name="D'Angelo T."/>
        </authorList>
    </citation>
    <scope>NUCLEOTIDE SEQUENCE [LARGE SCALE GENOMIC DNA]</scope>
    <source>
        <strain evidence="3">SAG AM-320-E07</strain>
    </source>
</reference>
<dbReference type="PANTHER" id="PTHR23089">
    <property type="entry name" value="HISTIDINE TRIAD HIT PROTEIN"/>
    <property type="match status" value="1"/>
</dbReference>
<organism evidence="3 4">
    <name type="scientific">Eiseniibacteriota bacterium</name>
    <dbReference type="NCBI Taxonomy" id="2212470"/>
    <lineage>
        <taxon>Bacteria</taxon>
        <taxon>Candidatus Eiseniibacteriota</taxon>
    </lineage>
</organism>
<comment type="caution">
    <text evidence="3">The sequence shown here is derived from an EMBL/GenBank/DDBJ whole genome shotgun (WGS) entry which is preliminary data.</text>
</comment>
<name>A0ABV6YJC7_UNCEI</name>
<evidence type="ECO:0000259" key="2">
    <source>
        <dbReference type="PROSITE" id="PS51084"/>
    </source>
</evidence>
<dbReference type="InterPro" id="IPR011146">
    <property type="entry name" value="HIT-like"/>
</dbReference>
<dbReference type="Pfam" id="PF11969">
    <property type="entry name" value="DcpS_C"/>
    <property type="match status" value="1"/>
</dbReference>
<sequence length="116" mass="12713">METDKDCIFCKIVAGDIPAEKVYEDEKVLGFKDLNPVAPFHALLIPKEHIATLRDLHPEHDGMMGGLMRAASEVAVKAGLDEGHRVVGNCLKAAGQEVYHIHLHVIGGRQLKWPPG</sequence>
<protein>
    <submittedName>
        <fullName evidence="3">Histidine triad nucleotide-binding protein</fullName>
    </submittedName>
</protein>
<evidence type="ECO:0000313" key="4">
    <source>
        <dbReference type="Proteomes" id="UP001593833"/>
    </source>
</evidence>
<keyword evidence="4" id="KW-1185">Reference proteome</keyword>
<evidence type="ECO:0000313" key="3">
    <source>
        <dbReference type="EMBL" id="MFC1572421.1"/>
    </source>
</evidence>
<dbReference type="SUPFAM" id="SSF54197">
    <property type="entry name" value="HIT-like"/>
    <property type="match status" value="1"/>
</dbReference>
<gene>
    <name evidence="3" type="ORF">ACFL6M_02370</name>
</gene>
<proteinExistence type="predicted"/>
<feature type="short sequence motif" description="Histidine triad motif" evidence="1">
    <location>
        <begin position="100"/>
        <end position="104"/>
    </location>
</feature>
<dbReference type="Proteomes" id="UP001593833">
    <property type="component" value="Unassembled WGS sequence"/>
</dbReference>
<dbReference type="EMBL" id="JBHPKH010000015">
    <property type="protein sequence ID" value="MFC1572421.1"/>
    <property type="molecule type" value="Genomic_DNA"/>
</dbReference>
<dbReference type="InterPro" id="IPR019808">
    <property type="entry name" value="Histidine_triad_CS"/>
</dbReference>
<dbReference type="PRINTS" id="PR00332">
    <property type="entry name" value="HISTRIAD"/>
</dbReference>
<dbReference type="Gene3D" id="3.30.428.10">
    <property type="entry name" value="HIT-like"/>
    <property type="match status" value="1"/>
</dbReference>
<dbReference type="InterPro" id="IPR001310">
    <property type="entry name" value="Histidine_triad_HIT"/>
</dbReference>